<dbReference type="EMBL" id="MFLF01000008">
    <property type="protein sequence ID" value="OGG60271.1"/>
    <property type="molecule type" value="Genomic_DNA"/>
</dbReference>
<evidence type="ECO:0000313" key="4">
    <source>
        <dbReference type="Proteomes" id="UP000178794"/>
    </source>
</evidence>
<dbReference type="Proteomes" id="UP000178794">
    <property type="component" value="Unassembled WGS sequence"/>
</dbReference>
<feature type="domain" description="Formyl transferase N-terminal" evidence="2">
    <location>
        <begin position="4"/>
        <end position="177"/>
    </location>
</feature>
<sequence length="276" mass="30718">MKSFIFFGTPHVAAETLQALLTAGFVPSLVVTNPDRPAGRGRVMTPSPVRVLAESHNIPVFMPEKLDDDAQVRLAEAQASYAICVAYGKIIPERFIVLFPQGILNIHYSLLPKYRGATPTEAALLANDAETGVTIQKMVYELDAGDIIAQEKIAIEPQWTVRELRPKLIELGAKMLIITLPQYLAGEIIPQPQEHSLATRCGKFEKSDGELTLDEVHAANNWRKYRAYADTIGTYFFEERAGTMVRIKIITATFDGTAFTPLRVIPEGKKEMDFIR</sequence>
<dbReference type="GO" id="GO:0005829">
    <property type="term" value="C:cytosol"/>
    <property type="evidence" value="ECO:0007669"/>
    <property type="project" value="TreeGrafter"/>
</dbReference>
<proteinExistence type="predicted"/>
<dbReference type="Pfam" id="PF00551">
    <property type="entry name" value="Formyl_trans_N"/>
    <property type="match status" value="1"/>
</dbReference>
<dbReference type="SUPFAM" id="SSF53328">
    <property type="entry name" value="Formyltransferase"/>
    <property type="match status" value="1"/>
</dbReference>
<evidence type="ECO:0000313" key="3">
    <source>
        <dbReference type="EMBL" id="OGG60271.1"/>
    </source>
</evidence>
<dbReference type="STRING" id="1798492.A3C89_00720"/>
<name>A0A1F6DFU7_9BACT</name>
<evidence type="ECO:0000259" key="2">
    <source>
        <dbReference type="Pfam" id="PF00551"/>
    </source>
</evidence>
<dbReference type="AlphaFoldDB" id="A0A1F6DFU7"/>
<dbReference type="Gene3D" id="3.40.50.12230">
    <property type="match status" value="1"/>
</dbReference>
<dbReference type="EC" id="2.1.2.9" evidence="1"/>
<dbReference type="InterPro" id="IPR041711">
    <property type="entry name" value="Met-tRNA-FMT_N"/>
</dbReference>
<evidence type="ECO:0000256" key="1">
    <source>
        <dbReference type="ARBA" id="ARBA00012261"/>
    </source>
</evidence>
<dbReference type="PANTHER" id="PTHR11138:SF5">
    <property type="entry name" value="METHIONYL-TRNA FORMYLTRANSFERASE, MITOCHONDRIAL"/>
    <property type="match status" value="1"/>
</dbReference>
<organism evidence="3 4">
    <name type="scientific">Candidatus Kaiserbacteria bacterium RIFCSPHIGHO2_02_FULL_50_50</name>
    <dbReference type="NCBI Taxonomy" id="1798492"/>
    <lineage>
        <taxon>Bacteria</taxon>
        <taxon>Candidatus Kaiseribacteriota</taxon>
    </lineage>
</organism>
<dbReference type="NCBIfam" id="TIGR00460">
    <property type="entry name" value="fmt"/>
    <property type="match status" value="1"/>
</dbReference>
<dbReference type="CDD" id="cd08646">
    <property type="entry name" value="FMT_core_Met-tRNA-FMT_N"/>
    <property type="match status" value="1"/>
</dbReference>
<accession>A0A1F6DFU7</accession>
<reference evidence="3 4" key="1">
    <citation type="journal article" date="2016" name="Nat. Commun.">
        <title>Thousands of microbial genomes shed light on interconnected biogeochemical processes in an aquifer system.</title>
        <authorList>
            <person name="Anantharaman K."/>
            <person name="Brown C.T."/>
            <person name="Hug L.A."/>
            <person name="Sharon I."/>
            <person name="Castelle C.J."/>
            <person name="Probst A.J."/>
            <person name="Thomas B.C."/>
            <person name="Singh A."/>
            <person name="Wilkins M.J."/>
            <person name="Karaoz U."/>
            <person name="Brodie E.L."/>
            <person name="Williams K.H."/>
            <person name="Hubbard S.S."/>
            <person name="Banfield J.F."/>
        </authorList>
    </citation>
    <scope>NUCLEOTIDE SEQUENCE [LARGE SCALE GENOMIC DNA]</scope>
</reference>
<dbReference type="GO" id="GO:0004479">
    <property type="term" value="F:methionyl-tRNA formyltransferase activity"/>
    <property type="evidence" value="ECO:0007669"/>
    <property type="project" value="UniProtKB-EC"/>
</dbReference>
<dbReference type="InterPro" id="IPR002376">
    <property type="entry name" value="Formyl_transf_N"/>
</dbReference>
<keyword evidence="3" id="KW-0808">Transferase</keyword>
<dbReference type="PANTHER" id="PTHR11138">
    <property type="entry name" value="METHIONYL-TRNA FORMYLTRANSFERASE"/>
    <property type="match status" value="1"/>
</dbReference>
<gene>
    <name evidence="3" type="ORF">A3C89_00720</name>
</gene>
<dbReference type="InterPro" id="IPR005794">
    <property type="entry name" value="Fmt"/>
</dbReference>
<comment type="caution">
    <text evidence="3">The sequence shown here is derived from an EMBL/GenBank/DDBJ whole genome shotgun (WGS) entry which is preliminary data.</text>
</comment>
<protein>
    <recommendedName>
        <fullName evidence="1">methionyl-tRNA formyltransferase</fullName>
        <ecNumber evidence="1">2.1.2.9</ecNumber>
    </recommendedName>
</protein>
<dbReference type="InterPro" id="IPR036477">
    <property type="entry name" value="Formyl_transf_N_sf"/>
</dbReference>